<sequence>MCRNISNILFVLFAVVLGLAASEGGVSANNPLACYRAVEPVGEILCELYGYGKYESGGLNYGTCELKCGEKSVPLPKEACPSGHMNSGCTKKLAETLAEWSKDMTKRKDDLIGKWCTNALQG</sequence>
<evidence type="ECO:0000313" key="2">
    <source>
        <dbReference type="EMBL" id="JAB71665.1"/>
    </source>
</evidence>
<proteinExistence type="evidence at transcript level"/>
<dbReference type="EMBL" id="GANP01012803">
    <property type="protein sequence ID" value="JAB71665.1"/>
    <property type="molecule type" value="mRNA"/>
</dbReference>
<feature type="chain" id="PRO_5004733568" evidence="1">
    <location>
        <begin position="29"/>
        <end position="122"/>
    </location>
</feature>
<reference evidence="2" key="1">
    <citation type="journal article" date="2015" name="Sci. Rep.">
        <title>Tissue- and time-dependent transcription in Ixodes ricinus salivary glands and midguts when blood feeding on the vertebrate host.</title>
        <authorList>
            <person name="Kotsyfakis M."/>
            <person name="Schwarz A."/>
            <person name="Erhart J."/>
            <person name="Ribeiro J.M."/>
        </authorList>
    </citation>
    <scope>NUCLEOTIDE SEQUENCE</scope>
    <source>
        <tissue evidence="2">Salivary gland and midgut</tissue>
    </source>
</reference>
<name>V5GMU1_IXORI</name>
<dbReference type="AlphaFoldDB" id="V5GMU1"/>
<keyword evidence="1" id="KW-0732">Signal</keyword>
<organism evidence="2">
    <name type="scientific">Ixodes ricinus</name>
    <name type="common">Common tick</name>
    <name type="synonym">Acarus ricinus</name>
    <dbReference type="NCBI Taxonomy" id="34613"/>
    <lineage>
        <taxon>Eukaryota</taxon>
        <taxon>Metazoa</taxon>
        <taxon>Ecdysozoa</taxon>
        <taxon>Arthropoda</taxon>
        <taxon>Chelicerata</taxon>
        <taxon>Arachnida</taxon>
        <taxon>Acari</taxon>
        <taxon>Parasitiformes</taxon>
        <taxon>Ixodida</taxon>
        <taxon>Ixodoidea</taxon>
        <taxon>Ixodidae</taxon>
        <taxon>Ixodinae</taxon>
        <taxon>Ixodes</taxon>
    </lineage>
</organism>
<accession>V5GMU1</accession>
<protein>
    <submittedName>
        <fullName evidence="2">Putative secreted protein</fullName>
    </submittedName>
</protein>
<feature type="signal peptide" evidence="1">
    <location>
        <begin position="1"/>
        <end position="28"/>
    </location>
</feature>
<evidence type="ECO:0000256" key="1">
    <source>
        <dbReference type="SAM" id="SignalP"/>
    </source>
</evidence>